<dbReference type="InterPro" id="IPR000182">
    <property type="entry name" value="GNAT_dom"/>
</dbReference>
<dbReference type="Gene3D" id="3.40.630.30">
    <property type="match status" value="1"/>
</dbReference>
<evidence type="ECO:0000313" key="5">
    <source>
        <dbReference type="EMBL" id="PTX60479.1"/>
    </source>
</evidence>
<evidence type="ECO:0000256" key="3">
    <source>
        <dbReference type="ARBA" id="ARBA00024025"/>
    </source>
</evidence>
<dbReference type="GO" id="GO:0004596">
    <property type="term" value="F:protein-N-terminal amino-acid acetyltransferase activity"/>
    <property type="evidence" value="ECO:0007669"/>
    <property type="project" value="InterPro"/>
</dbReference>
<evidence type="ECO:0000256" key="2">
    <source>
        <dbReference type="ARBA" id="ARBA00023315"/>
    </source>
</evidence>
<dbReference type="CDD" id="cd04301">
    <property type="entry name" value="NAT_SF"/>
    <property type="match status" value="1"/>
</dbReference>
<dbReference type="PANTHER" id="PTHR45896:SF1">
    <property type="entry name" value="N-ALPHA-ACETYLTRANSFERASE 30"/>
    <property type="match status" value="1"/>
</dbReference>
<evidence type="ECO:0000313" key="6">
    <source>
        <dbReference type="Proteomes" id="UP000244090"/>
    </source>
</evidence>
<dbReference type="EMBL" id="QBKT01000006">
    <property type="protein sequence ID" value="PTX60479.1"/>
    <property type="molecule type" value="Genomic_DNA"/>
</dbReference>
<name>A0A2T6BWN6_9FLAO</name>
<comment type="similarity">
    <text evidence="3">Belongs to the acetyltransferase family. MAK3 subfamily.</text>
</comment>
<dbReference type="Proteomes" id="UP000244090">
    <property type="component" value="Unassembled WGS sequence"/>
</dbReference>
<dbReference type="SUPFAM" id="SSF55729">
    <property type="entry name" value="Acyl-CoA N-acyltransferases (Nat)"/>
    <property type="match status" value="1"/>
</dbReference>
<gene>
    <name evidence="5" type="ORF">C8N46_106123</name>
</gene>
<dbReference type="PROSITE" id="PS51186">
    <property type="entry name" value="GNAT"/>
    <property type="match status" value="1"/>
</dbReference>
<keyword evidence="1 5" id="KW-0808">Transferase</keyword>
<organism evidence="5 6">
    <name type="scientific">Kordia periserrulae</name>
    <dbReference type="NCBI Taxonomy" id="701523"/>
    <lineage>
        <taxon>Bacteria</taxon>
        <taxon>Pseudomonadati</taxon>
        <taxon>Bacteroidota</taxon>
        <taxon>Flavobacteriia</taxon>
        <taxon>Flavobacteriales</taxon>
        <taxon>Flavobacteriaceae</taxon>
        <taxon>Kordia</taxon>
    </lineage>
</organism>
<dbReference type="InterPro" id="IPR016181">
    <property type="entry name" value="Acyl_CoA_acyltransferase"/>
</dbReference>
<dbReference type="AlphaFoldDB" id="A0A2T6BWN6"/>
<dbReference type="PANTHER" id="PTHR45896">
    <property type="entry name" value="N-ALPHA-ACETYLTRANSFERASE 30"/>
    <property type="match status" value="1"/>
</dbReference>
<dbReference type="InterPro" id="IPR044542">
    <property type="entry name" value="NAA30-like"/>
</dbReference>
<protein>
    <submittedName>
        <fullName evidence="5">Acetyltransferase (GNAT) family protein</fullName>
    </submittedName>
</protein>
<proteinExistence type="inferred from homology"/>
<sequence>MEIKSLAHTPISTIVSTLNHAFSDYFVPINFTEEYVNERWVASGVDYTLSFGVFDKNELVGFLIHAINFYRETKVAYNASTGIIPKYRRQGLLTKLYEKAIAVLKEKGIQKSTLECITNNERAIAAYQKVGFSIDKKYHLYKFEWKGIEVETEFEIETKTDFKFSDFSLLQNYLPSIENQDHFLEKYKHNLIALSIFDTKERVAYLIFHKTSKRIHRLGVKNNNWEKYGTVLFSGLPNGNYNIINIDSENQNMHKFFKKMNFDNYIDQYDMSFDFAKYD</sequence>
<evidence type="ECO:0000259" key="4">
    <source>
        <dbReference type="PROSITE" id="PS51186"/>
    </source>
</evidence>
<dbReference type="Pfam" id="PF00583">
    <property type="entry name" value="Acetyltransf_1"/>
    <property type="match status" value="1"/>
</dbReference>
<accession>A0A2T6BWN6</accession>
<keyword evidence="2" id="KW-0012">Acyltransferase</keyword>
<dbReference type="OrthoDB" id="4228396at2"/>
<dbReference type="RefSeq" id="WP_108115421.1">
    <property type="nucleotide sequence ID" value="NZ_QBKT01000006.1"/>
</dbReference>
<reference evidence="5 6" key="1">
    <citation type="submission" date="2018-04" db="EMBL/GenBank/DDBJ databases">
        <title>Genomic Encyclopedia of Archaeal and Bacterial Type Strains, Phase II (KMG-II): from individual species to whole genera.</title>
        <authorList>
            <person name="Goeker M."/>
        </authorList>
    </citation>
    <scope>NUCLEOTIDE SEQUENCE [LARGE SCALE GENOMIC DNA]</scope>
    <source>
        <strain evidence="5 6">DSM 25731</strain>
    </source>
</reference>
<feature type="domain" description="N-acetyltransferase" evidence="4">
    <location>
        <begin position="1"/>
        <end position="157"/>
    </location>
</feature>
<keyword evidence="6" id="KW-1185">Reference proteome</keyword>
<evidence type="ECO:0000256" key="1">
    <source>
        <dbReference type="ARBA" id="ARBA00022679"/>
    </source>
</evidence>
<dbReference type="GO" id="GO:0031417">
    <property type="term" value="C:NatC complex"/>
    <property type="evidence" value="ECO:0007669"/>
    <property type="project" value="TreeGrafter"/>
</dbReference>
<comment type="caution">
    <text evidence="5">The sequence shown here is derived from an EMBL/GenBank/DDBJ whole genome shotgun (WGS) entry which is preliminary data.</text>
</comment>